<feature type="coiled-coil region" evidence="4">
    <location>
        <begin position="138"/>
        <end position="165"/>
    </location>
</feature>
<evidence type="ECO:0000256" key="4">
    <source>
        <dbReference type="SAM" id="Coils"/>
    </source>
</evidence>
<evidence type="ECO:0000259" key="5">
    <source>
        <dbReference type="PROSITE" id="PS01124"/>
    </source>
</evidence>
<keyword evidence="1" id="KW-0805">Transcription regulation</keyword>
<evidence type="ECO:0000256" key="1">
    <source>
        <dbReference type="ARBA" id="ARBA00023015"/>
    </source>
</evidence>
<dbReference type="PANTHER" id="PTHR43280:SF28">
    <property type="entry name" value="HTH-TYPE TRANSCRIPTIONAL ACTIVATOR RHAS"/>
    <property type="match status" value="1"/>
</dbReference>
<dbReference type="PROSITE" id="PS01124">
    <property type="entry name" value="HTH_ARAC_FAMILY_2"/>
    <property type="match status" value="1"/>
</dbReference>
<evidence type="ECO:0000256" key="3">
    <source>
        <dbReference type="ARBA" id="ARBA00023163"/>
    </source>
</evidence>
<keyword evidence="7" id="KW-1185">Reference proteome</keyword>
<dbReference type="Proteomes" id="UP000183918">
    <property type="component" value="Unassembled WGS sequence"/>
</dbReference>
<proteinExistence type="predicted"/>
<name>A0A1H3I4Y2_9FIRM</name>
<dbReference type="PANTHER" id="PTHR43280">
    <property type="entry name" value="ARAC-FAMILY TRANSCRIPTIONAL REGULATOR"/>
    <property type="match status" value="1"/>
</dbReference>
<evidence type="ECO:0000256" key="2">
    <source>
        <dbReference type="ARBA" id="ARBA00023125"/>
    </source>
</evidence>
<protein>
    <submittedName>
        <fullName evidence="6">AraC-type DNA-binding protein</fullName>
    </submittedName>
</protein>
<dbReference type="PROSITE" id="PS00041">
    <property type="entry name" value="HTH_ARAC_FAMILY_1"/>
    <property type="match status" value="1"/>
</dbReference>
<accession>A0A1H3I4Y2</accession>
<dbReference type="STRING" id="1122142.SAMN02910414_01051"/>
<sequence length="311" mass="36942">MGRRRKETVEFRFYDVPEDCHVLALLGEKWIRVYGQDVSSLHFHNLMEIGYCRFGNGTLILDQKRCRYENSMLSIIPANYPHTTVSAKKEDYWEYLFFDPEYFIKQMYPVNLKKQREMLDIVTRNADLLRESEYPSITMNVKNIMEELRNKKMCYENQVELLIKVLLIDIIRIHSEYKEDLDNNIDLCSLTQVVPAIDYVDANYARNIKVKELAFICGMSETHFRRVFEENINMPPMEYVNLVRIQKACELMTKTDYSMDVIAAECGYQTTSTFNRNFKKYLDTSPYQWKINPNNYTSKLKNFKISALKGW</sequence>
<feature type="domain" description="HTH araC/xylS-type" evidence="5">
    <location>
        <begin position="194"/>
        <end position="292"/>
    </location>
</feature>
<organism evidence="6 7">
    <name type="scientific">Lachnobacterium bovis DSM 14045</name>
    <dbReference type="NCBI Taxonomy" id="1122142"/>
    <lineage>
        <taxon>Bacteria</taxon>
        <taxon>Bacillati</taxon>
        <taxon>Bacillota</taxon>
        <taxon>Clostridia</taxon>
        <taxon>Lachnospirales</taxon>
        <taxon>Lachnospiraceae</taxon>
        <taxon>Lachnobacterium</taxon>
    </lineage>
</organism>
<dbReference type="InterPro" id="IPR009057">
    <property type="entry name" value="Homeodomain-like_sf"/>
</dbReference>
<evidence type="ECO:0000313" key="6">
    <source>
        <dbReference type="EMBL" id="SDY22776.1"/>
    </source>
</evidence>
<dbReference type="SUPFAM" id="SSF51215">
    <property type="entry name" value="Regulatory protein AraC"/>
    <property type="match status" value="1"/>
</dbReference>
<gene>
    <name evidence="6" type="ORF">SAMN02910414_01051</name>
</gene>
<dbReference type="GO" id="GO:0043565">
    <property type="term" value="F:sequence-specific DNA binding"/>
    <property type="evidence" value="ECO:0007669"/>
    <property type="project" value="InterPro"/>
</dbReference>
<dbReference type="InterPro" id="IPR018062">
    <property type="entry name" value="HTH_AraC-typ_CS"/>
</dbReference>
<keyword evidence="3" id="KW-0804">Transcription</keyword>
<dbReference type="AlphaFoldDB" id="A0A1H3I4Y2"/>
<dbReference type="SUPFAM" id="SSF46689">
    <property type="entry name" value="Homeodomain-like"/>
    <property type="match status" value="2"/>
</dbReference>
<keyword evidence="2 6" id="KW-0238">DNA-binding</keyword>
<dbReference type="Gene3D" id="1.10.10.60">
    <property type="entry name" value="Homeodomain-like"/>
    <property type="match status" value="2"/>
</dbReference>
<dbReference type="EMBL" id="FNPG01000011">
    <property type="protein sequence ID" value="SDY22776.1"/>
    <property type="molecule type" value="Genomic_DNA"/>
</dbReference>
<dbReference type="GO" id="GO:0003700">
    <property type="term" value="F:DNA-binding transcription factor activity"/>
    <property type="evidence" value="ECO:0007669"/>
    <property type="project" value="InterPro"/>
</dbReference>
<keyword evidence="4" id="KW-0175">Coiled coil</keyword>
<dbReference type="InterPro" id="IPR018060">
    <property type="entry name" value="HTH_AraC"/>
</dbReference>
<dbReference type="SMART" id="SM00342">
    <property type="entry name" value="HTH_ARAC"/>
    <property type="match status" value="1"/>
</dbReference>
<dbReference type="InterPro" id="IPR037923">
    <property type="entry name" value="HTH-like"/>
</dbReference>
<dbReference type="Pfam" id="PF12833">
    <property type="entry name" value="HTH_18"/>
    <property type="match status" value="1"/>
</dbReference>
<reference evidence="6 7" key="1">
    <citation type="submission" date="2016-10" db="EMBL/GenBank/DDBJ databases">
        <authorList>
            <person name="de Groot N.N."/>
        </authorList>
    </citation>
    <scope>NUCLEOTIDE SEQUENCE [LARGE SCALE GENOMIC DNA]</scope>
    <source>
        <strain evidence="6 7">DSM 14045</strain>
    </source>
</reference>
<dbReference type="RefSeq" id="WP_074716803.1">
    <property type="nucleotide sequence ID" value="NZ_FNPG01000011.1"/>
</dbReference>
<evidence type="ECO:0000313" key="7">
    <source>
        <dbReference type="Proteomes" id="UP000183918"/>
    </source>
</evidence>
<dbReference type="OrthoDB" id="337756at2"/>